<dbReference type="Pfam" id="PF10346">
    <property type="entry name" value="Con-6"/>
    <property type="match status" value="2"/>
</dbReference>
<dbReference type="AlphaFoldDB" id="A0A1M2V9G7"/>
<dbReference type="EMBL" id="MNAD01001550">
    <property type="protein sequence ID" value="OJT04281.1"/>
    <property type="molecule type" value="Genomic_DNA"/>
</dbReference>
<dbReference type="GO" id="GO:0005737">
    <property type="term" value="C:cytoplasm"/>
    <property type="evidence" value="ECO:0007669"/>
    <property type="project" value="TreeGrafter"/>
</dbReference>
<dbReference type="OrthoDB" id="5419162at2759"/>
<dbReference type="OMA" id="NEMRGYK"/>
<proteinExistence type="predicted"/>
<evidence type="ECO:0000313" key="2">
    <source>
        <dbReference type="EMBL" id="OJT04281.1"/>
    </source>
</evidence>
<evidence type="ECO:0000313" key="3">
    <source>
        <dbReference type="Proteomes" id="UP000184267"/>
    </source>
</evidence>
<feature type="compositionally biased region" description="Basic and acidic residues" evidence="1">
    <location>
        <begin position="78"/>
        <end position="94"/>
    </location>
</feature>
<organism evidence="2 3">
    <name type="scientific">Trametes pubescens</name>
    <name type="common">White-rot fungus</name>
    <dbReference type="NCBI Taxonomy" id="154538"/>
    <lineage>
        <taxon>Eukaryota</taxon>
        <taxon>Fungi</taxon>
        <taxon>Dikarya</taxon>
        <taxon>Basidiomycota</taxon>
        <taxon>Agaricomycotina</taxon>
        <taxon>Agaricomycetes</taxon>
        <taxon>Polyporales</taxon>
        <taxon>Polyporaceae</taxon>
        <taxon>Trametes</taxon>
    </lineage>
</organism>
<dbReference type="Proteomes" id="UP000184267">
    <property type="component" value="Unassembled WGS sequence"/>
</dbReference>
<evidence type="ECO:0000256" key="1">
    <source>
        <dbReference type="SAM" id="MobiDB-lite"/>
    </source>
</evidence>
<dbReference type="InterPro" id="IPR018824">
    <property type="entry name" value="Conidiation-specific_6"/>
</dbReference>
<gene>
    <name evidence="2" type="ORF">TRAPUB_5015</name>
</gene>
<feature type="region of interest" description="Disordered" evidence="1">
    <location>
        <begin position="1"/>
        <end position="94"/>
    </location>
</feature>
<dbReference type="InterPro" id="IPR052670">
    <property type="entry name" value="UPF0654_domain"/>
</dbReference>
<dbReference type="PANTHER" id="PTHR36576:SF1">
    <property type="entry name" value="UPF0654 PROTEIN C11D3.01C-RELATED"/>
    <property type="match status" value="1"/>
</dbReference>
<reference evidence="2 3" key="1">
    <citation type="submission" date="2016-10" db="EMBL/GenBank/DDBJ databases">
        <title>Genome sequence of the basidiomycete white-rot fungus Trametes pubescens.</title>
        <authorList>
            <person name="Makela M.R."/>
            <person name="Granchi Z."/>
            <person name="Peng M."/>
            <person name="De Vries R.P."/>
            <person name="Grigoriev I."/>
            <person name="Riley R."/>
            <person name="Hilden K."/>
        </authorList>
    </citation>
    <scope>NUCLEOTIDE SEQUENCE [LARGE SCALE GENOMIC DNA]</scope>
    <source>
        <strain evidence="2 3">FBCC735</strain>
    </source>
</reference>
<accession>A0A1M2V9G7</accession>
<sequence>MSSNRQIAGGHKAAINNPNVSEEAKEHSRQQLGGEYDDETEFTESRGSGGRKEASEGKDETRQNAGFKGVLKNPNAGEEAKEHAKQILEERGAM</sequence>
<name>A0A1M2V9G7_TRAPU</name>
<keyword evidence="3" id="KW-1185">Reference proteome</keyword>
<dbReference type="PANTHER" id="PTHR36576">
    <property type="entry name" value="UPF0654 PROTEIN C11D3.01C-RELATED"/>
    <property type="match status" value="1"/>
</dbReference>
<protein>
    <submittedName>
        <fullName evidence="2">Conidiation-specific protein 6</fullName>
    </submittedName>
</protein>
<feature type="compositionally biased region" description="Basic and acidic residues" evidence="1">
    <location>
        <begin position="50"/>
        <end position="62"/>
    </location>
</feature>
<comment type="caution">
    <text evidence="2">The sequence shown here is derived from an EMBL/GenBank/DDBJ whole genome shotgun (WGS) entry which is preliminary data.</text>
</comment>